<dbReference type="Gene3D" id="3.40.470.10">
    <property type="entry name" value="Uracil-DNA glycosylase-like domain"/>
    <property type="match status" value="1"/>
</dbReference>
<comment type="similarity">
    <text evidence="1">Belongs to the uracil-DNA glycosylase (UDG) superfamily. Type 4 (UDGa) family.</text>
</comment>
<dbReference type="PANTHER" id="PTHR33693">
    <property type="entry name" value="TYPE-5 URACIL-DNA GLYCOSYLASE"/>
    <property type="match status" value="1"/>
</dbReference>
<dbReference type="SUPFAM" id="SSF52141">
    <property type="entry name" value="Uracil-DNA glycosylase-like"/>
    <property type="match status" value="1"/>
</dbReference>
<evidence type="ECO:0000256" key="7">
    <source>
        <dbReference type="ARBA" id="ARBA00023004"/>
    </source>
</evidence>
<protein>
    <recommendedName>
        <fullName evidence="2">Type-4 uracil-DNA glycosylase</fullName>
    </recommendedName>
</protein>
<dbReference type="GO" id="GO:0006281">
    <property type="term" value="P:DNA repair"/>
    <property type="evidence" value="ECO:0007669"/>
    <property type="project" value="UniProtKB-KW"/>
</dbReference>
<keyword evidence="9" id="KW-0234">DNA repair</keyword>
<dbReference type="NCBIfam" id="TIGR03915">
    <property type="entry name" value="SAM_7_link_chp"/>
    <property type="match status" value="1"/>
</dbReference>
<gene>
    <name evidence="11" type="ORF">SAMN05421753_1142</name>
</gene>
<evidence type="ECO:0000256" key="5">
    <source>
        <dbReference type="ARBA" id="ARBA00022763"/>
    </source>
</evidence>
<evidence type="ECO:0000256" key="3">
    <source>
        <dbReference type="ARBA" id="ARBA00022485"/>
    </source>
</evidence>
<dbReference type="GO" id="GO:0046872">
    <property type="term" value="F:metal ion binding"/>
    <property type="evidence" value="ECO:0007669"/>
    <property type="project" value="UniProtKB-KW"/>
</dbReference>
<keyword evidence="4" id="KW-0479">Metal-binding</keyword>
<dbReference type="GO" id="GO:0051539">
    <property type="term" value="F:4 iron, 4 sulfur cluster binding"/>
    <property type="evidence" value="ECO:0007669"/>
    <property type="project" value="UniProtKB-KW"/>
</dbReference>
<organism evidence="11 12">
    <name type="scientific">Planctomicrobium piriforme</name>
    <dbReference type="NCBI Taxonomy" id="1576369"/>
    <lineage>
        <taxon>Bacteria</taxon>
        <taxon>Pseudomonadati</taxon>
        <taxon>Planctomycetota</taxon>
        <taxon>Planctomycetia</taxon>
        <taxon>Planctomycetales</taxon>
        <taxon>Planctomycetaceae</taxon>
        <taxon>Planctomicrobium</taxon>
    </lineage>
</organism>
<dbReference type="InterPro" id="IPR051536">
    <property type="entry name" value="UDG_Type-4/5"/>
</dbReference>
<keyword evidence="5" id="KW-0227">DNA damage</keyword>
<sequence>MSRFLTVSDFEEWRAVSRGLLAEGVAPADVQFNSQSAQSQLFSDQEEPKVATTSFQSRVSPRFLELARRVACHREDARWQRLYQVLWRLTHGEPSLLDITTDDDVQMLLRMDAAVRRDAHKAKAFVRFRKVVEGDREEFIAWHRPDHFILRLVAPFLSRRFPHMHWAILTPEESVVWDQNELAYGPGVPRSVAPEADELEVLWKTYYGSIFNPARIKLKMMVREMPVRHWPTLPEASLIPDLLADADRRVQEMLMRQEGNARSARDFLPESLDYPHLVKAAEKCRGCDLHQHATQTVFGVGPTSARLVLVGEQPGDQEDLAGEPFVGPAGEVLDEALHEAGIDRRQTYVTNAVKHFKFTLRGKRRLHQKPDAREVNACRPWLEAELGLIRPEVLICLGATAAQALIGRDFRITRQRGEWLQTDWCDATIATYHPSALLRVPDAEQRAQMRRDFIADLTKAARRLTQND</sequence>
<feature type="domain" description="Uracil-DNA glycosylase-like" evidence="10">
    <location>
        <begin position="298"/>
        <end position="458"/>
    </location>
</feature>
<evidence type="ECO:0000313" key="12">
    <source>
        <dbReference type="Proteomes" id="UP000199518"/>
    </source>
</evidence>
<dbReference type="Pfam" id="PF13566">
    <property type="entry name" value="DUF4130"/>
    <property type="match status" value="1"/>
</dbReference>
<evidence type="ECO:0000256" key="1">
    <source>
        <dbReference type="ARBA" id="ARBA00006521"/>
    </source>
</evidence>
<dbReference type="SMART" id="SM00986">
    <property type="entry name" value="UDG"/>
    <property type="match status" value="1"/>
</dbReference>
<evidence type="ECO:0000256" key="4">
    <source>
        <dbReference type="ARBA" id="ARBA00022723"/>
    </source>
</evidence>
<dbReference type="GO" id="GO:0097506">
    <property type="term" value="F:deaminated base DNA N-glycosylase activity"/>
    <property type="evidence" value="ECO:0007669"/>
    <property type="project" value="UniProtKB-ARBA"/>
</dbReference>
<proteinExistence type="inferred from homology"/>
<dbReference type="InterPro" id="IPR005122">
    <property type="entry name" value="Uracil-DNA_glycosylase-like"/>
</dbReference>
<accession>A0A1I3MGZ8</accession>
<dbReference type="RefSeq" id="WP_092052748.1">
    <property type="nucleotide sequence ID" value="NZ_FOQD01000014.1"/>
</dbReference>
<dbReference type="InterPro" id="IPR005273">
    <property type="entry name" value="Ura-DNA_glyco_family4"/>
</dbReference>
<dbReference type="Pfam" id="PF03167">
    <property type="entry name" value="UDG"/>
    <property type="match status" value="1"/>
</dbReference>
<keyword evidence="3" id="KW-0004">4Fe-4S</keyword>
<dbReference type="EMBL" id="FOQD01000014">
    <property type="protein sequence ID" value="SFI96192.1"/>
    <property type="molecule type" value="Genomic_DNA"/>
</dbReference>
<dbReference type="AlphaFoldDB" id="A0A1I3MGZ8"/>
<keyword evidence="12" id="KW-1185">Reference proteome</keyword>
<evidence type="ECO:0000256" key="6">
    <source>
        <dbReference type="ARBA" id="ARBA00022801"/>
    </source>
</evidence>
<evidence type="ECO:0000256" key="8">
    <source>
        <dbReference type="ARBA" id="ARBA00023014"/>
    </source>
</evidence>
<evidence type="ECO:0000256" key="9">
    <source>
        <dbReference type="ARBA" id="ARBA00023204"/>
    </source>
</evidence>
<dbReference type="Proteomes" id="UP000199518">
    <property type="component" value="Unassembled WGS sequence"/>
</dbReference>
<dbReference type="SMART" id="SM00987">
    <property type="entry name" value="UreE_C"/>
    <property type="match status" value="1"/>
</dbReference>
<keyword evidence="6" id="KW-0378">Hydrolase</keyword>
<evidence type="ECO:0000256" key="2">
    <source>
        <dbReference type="ARBA" id="ARBA00019403"/>
    </source>
</evidence>
<name>A0A1I3MGZ8_9PLAN</name>
<dbReference type="InterPro" id="IPR036895">
    <property type="entry name" value="Uracil-DNA_glycosylase-like_sf"/>
</dbReference>
<evidence type="ECO:0000259" key="10">
    <source>
        <dbReference type="SMART" id="SM00986"/>
    </source>
</evidence>
<keyword evidence="8" id="KW-0411">Iron-sulfur</keyword>
<reference evidence="12" key="1">
    <citation type="submission" date="2016-10" db="EMBL/GenBank/DDBJ databases">
        <authorList>
            <person name="Varghese N."/>
            <person name="Submissions S."/>
        </authorList>
    </citation>
    <scope>NUCLEOTIDE SEQUENCE [LARGE SCALE GENOMIC DNA]</scope>
    <source>
        <strain evidence="12">DSM 26348</strain>
    </source>
</reference>
<keyword evidence="7" id="KW-0408">Iron</keyword>
<dbReference type="NCBIfam" id="TIGR03914">
    <property type="entry name" value="UDG_fam_dom"/>
    <property type="match status" value="1"/>
</dbReference>
<dbReference type="CDD" id="cd10030">
    <property type="entry name" value="UDG-F4_TTUDGA_SPO1dp_like"/>
    <property type="match status" value="1"/>
</dbReference>
<dbReference type="OrthoDB" id="5290748at2"/>
<dbReference type="STRING" id="1576369.SAMN05421753_1142"/>
<dbReference type="InterPro" id="IPR023875">
    <property type="entry name" value="DNA_repair_put"/>
</dbReference>
<dbReference type="PANTHER" id="PTHR33693:SF9">
    <property type="entry name" value="TYPE-4 URACIL-DNA GLYCOSYLASE"/>
    <property type="match status" value="1"/>
</dbReference>
<evidence type="ECO:0000313" key="11">
    <source>
        <dbReference type="EMBL" id="SFI96192.1"/>
    </source>
</evidence>
<dbReference type="NCBIfam" id="TIGR00758">
    <property type="entry name" value="UDG_fam4"/>
    <property type="match status" value="1"/>
</dbReference>
<dbReference type="InterPro" id="IPR025404">
    <property type="entry name" value="DUF4130"/>
</dbReference>